<dbReference type="InParanoid" id="G8YCR3"/>
<dbReference type="OrthoDB" id="567237at2759"/>
<dbReference type="GO" id="GO:0051087">
    <property type="term" value="F:protein-folding chaperone binding"/>
    <property type="evidence" value="ECO:0007669"/>
    <property type="project" value="InterPro"/>
</dbReference>
<dbReference type="GO" id="GO:0006457">
    <property type="term" value="P:protein folding"/>
    <property type="evidence" value="ECO:0007669"/>
    <property type="project" value="TreeGrafter"/>
</dbReference>
<dbReference type="InterPro" id="IPR015310">
    <property type="entry name" value="AHSA1-like_N"/>
</dbReference>
<dbReference type="PANTHER" id="PTHR13009">
    <property type="entry name" value="HEAT SHOCK PROTEIN 90 HSP90 CO-CHAPERONE AHA-1"/>
    <property type="match status" value="1"/>
</dbReference>
<protein>
    <submittedName>
        <fullName evidence="3">Piso0_002487 protein</fullName>
    </submittedName>
</protein>
<dbReference type="GO" id="GO:0001671">
    <property type="term" value="F:ATPase activator activity"/>
    <property type="evidence" value="ECO:0007669"/>
    <property type="project" value="InterPro"/>
</dbReference>
<dbReference type="OMA" id="NGWHWEE"/>
<dbReference type="STRING" id="559304.G8YCR3"/>
<dbReference type="GO" id="GO:0005829">
    <property type="term" value="C:cytosol"/>
    <property type="evidence" value="ECO:0007669"/>
    <property type="project" value="TreeGrafter"/>
</dbReference>
<accession>G8YCR3</accession>
<keyword evidence="4" id="KW-1185">Reference proteome</keyword>
<evidence type="ECO:0000259" key="2">
    <source>
        <dbReference type="SMART" id="SM01000"/>
    </source>
</evidence>
<evidence type="ECO:0000256" key="1">
    <source>
        <dbReference type="ARBA" id="ARBA00006817"/>
    </source>
</evidence>
<evidence type="ECO:0000313" key="3">
    <source>
        <dbReference type="EMBL" id="CCE82744.1"/>
    </source>
</evidence>
<dbReference type="InterPro" id="IPR036338">
    <property type="entry name" value="Aha1"/>
</dbReference>
<gene>
    <name evidence="3" type="primary">Piso0_002487</name>
    <name evidence="3" type="ORF">GNLVRS01_PISO0J13055g</name>
</gene>
<comment type="similarity">
    <text evidence="1">Belongs to the AHA1 family.</text>
</comment>
<proteinExistence type="inferred from homology"/>
<dbReference type="AlphaFoldDB" id="G8YCR3"/>
<dbReference type="HOGENOM" id="CLU_132818_0_0_1"/>
<organism evidence="3 4">
    <name type="scientific">Pichia sorbitophila (strain ATCC MYA-4447 / BCRC 22081 / CBS 7064 / NBRC 10061 / NRRL Y-12695)</name>
    <name type="common">Hybrid yeast</name>
    <dbReference type="NCBI Taxonomy" id="559304"/>
    <lineage>
        <taxon>Eukaryota</taxon>
        <taxon>Fungi</taxon>
        <taxon>Dikarya</taxon>
        <taxon>Ascomycota</taxon>
        <taxon>Saccharomycotina</taxon>
        <taxon>Pichiomycetes</taxon>
        <taxon>Debaryomycetaceae</taxon>
        <taxon>Millerozyma</taxon>
    </lineage>
</organism>
<evidence type="ECO:0000313" key="4">
    <source>
        <dbReference type="Proteomes" id="UP000005222"/>
    </source>
</evidence>
<dbReference type="PANTHER" id="PTHR13009:SF15">
    <property type="entry name" value="HSP90 CO-CHAPERONE HCH1"/>
    <property type="match status" value="1"/>
</dbReference>
<name>G8YCR3_PICSO</name>
<dbReference type="Pfam" id="PF09229">
    <property type="entry name" value="Aha1_N"/>
    <property type="match status" value="1"/>
</dbReference>
<dbReference type="SMART" id="SM01000">
    <property type="entry name" value="Aha1_N"/>
    <property type="match status" value="1"/>
</dbReference>
<feature type="domain" description="Activator of Hsp90 ATPase AHSA1-like N-terminal" evidence="2">
    <location>
        <begin position="13"/>
        <end position="140"/>
    </location>
</feature>
<dbReference type="eggNOG" id="KOG2936">
    <property type="taxonomic scope" value="Eukaryota"/>
</dbReference>
<sequence length="147" mass="16796">MVVHNPNNWHWIDKNCLPWSKEYFSKEIVDTEFQNDELILVVNGIDSVSGDCDVTQRKGKVLCIYDMKLSLSVSGTKKKDSETFSGSIHVPELVHDQDEDDYVFNIDASEHASEIRKHLVPQIKAKLLKFQEDLISAHSKDVQHATD</sequence>
<reference evidence="3 4" key="1">
    <citation type="journal article" date="2012" name="G3 (Bethesda)">
        <title>Pichia sorbitophila, an interspecies yeast hybrid reveals early steps of genome resolution following polyploidization.</title>
        <authorList>
            <person name="Leh Louis V."/>
            <person name="Despons L."/>
            <person name="Friedrich A."/>
            <person name="Martin T."/>
            <person name="Durrens P."/>
            <person name="Casaregola S."/>
            <person name="Neuveglise C."/>
            <person name="Fairhead C."/>
            <person name="Marck C."/>
            <person name="Cruz J.A."/>
            <person name="Straub M.L."/>
            <person name="Kugler V."/>
            <person name="Sacerdot C."/>
            <person name="Uzunov Z."/>
            <person name="Thierry A."/>
            <person name="Weiss S."/>
            <person name="Bleykasten C."/>
            <person name="De Montigny J."/>
            <person name="Jacques N."/>
            <person name="Jung P."/>
            <person name="Lemaire M."/>
            <person name="Mallet S."/>
            <person name="Morel G."/>
            <person name="Richard G.F."/>
            <person name="Sarkar A."/>
            <person name="Savel G."/>
            <person name="Schacherer J."/>
            <person name="Seret M.L."/>
            <person name="Talla E."/>
            <person name="Samson G."/>
            <person name="Jubin C."/>
            <person name="Poulain J."/>
            <person name="Vacherie B."/>
            <person name="Barbe V."/>
            <person name="Pelletier E."/>
            <person name="Sherman D.J."/>
            <person name="Westhof E."/>
            <person name="Weissenbach J."/>
            <person name="Baret P.V."/>
            <person name="Wincker P."/>
            <person name="Gaillardin C."/>
            <person name="Dujon B."/>
            <person name="Souciet J.L."/>
        </authorList>
    </citation>
    <scope>NUCLEOTIDE SEQUENCE [LARGE SCALE GENOMIC DNA]</scope>
    <source>
        <strain evidence="4">ATCC MYA-4447 / BCRC 22081 / CBS 7064 / NBRC 10061 / NRRL Y-12695</strain>
    </source>
</reference>
<dbReference type="FunCoup" id="G8YCR3">
    <property type="interactions" value="153"/>
</dbReference>
<dbReference type="Proteomes" id="UP000005222">
    <property type="component" value="Chromosome J"/>
</dbReference>
<dbReference type="Gene3D" id="3.15.10.20">
    <property type="entry name" value="Activator of Hsp90 ATPase Aha1, N-terminal domain"/>
    <property type="match status" value="1"/>
</dbReference>
<dbReference type="SUPFAM" id="SSF103111">
    <property type="entry name" value="Activator of Hsp90 ATPase, Aha1"/>
    <property type="match status" value="1"/>
</dbReference>
<dbReference type="EMBL" id="FO082050">
    <property type="protein sequence ID" value="CCE82744.1"/>
    <property type="molecule type" value="Genomic_DNA"/>
</dbReference>